<accession>G3MBC1</accession>
<proteinExistence type="predicted"/>
<dbReference type="KEGG" id="vg:18563270"/>
<name>G3MBC1_9CAUD</name>
<dbReference type="GeneID" id="18563270"/>
<protein>
    <submittedName>
        <fullName evidence="1">Gp51</fullName>
    </submittedName>
</protein>
<evidence type="ECO:0000313" key="1">
    <source>
        <dbReference type="EMBL" id="AEO93322.1"/>
    </source>
</evidence>
<keyword evidence="2" id="KW-1185">Reference proteome</keyword>
<dbReference type="RefSeq" id="YP_009015362.1">
    <property type="nucleotide sequence ID" value="NC_023719.1"/>
</dbReference>
<reference evidence="1 2" key="1">
    <citation type="submission" date="2011-09" db="EMBL/GenBank/DDBJ databases">
        <authorList>
            <person name="Pope W.H."/>
            <person name="Pedulla M.L."/>
            <person name="Ford M.E."/>
            <person name="Peebles C.L."/>
            <person name="Hatfull G.H."/>
            <person name="Hendrix R.W."/>
        </authorList>
    </citation>
    <scope>NUCLEOTIDE SEQUENCE [LARGE SCALE GENOMIC DNA]</scope>
    <source>
        <strain evidence="1">G</strain>
    </source>
</reference>
<evidence type="ECO:0000313" key="2">
    <source>
        <dbReference type="Proteomes" id="UP000009273"/>
    </source>
</evidence>
<dbReference type="Proteomes" id="UP000009273">
    <property type="component" value="Segment"/>
</dbReference>
<gene>
    <name evidence="1" type="primary">51</name>
    <name evidence="1" type="ORF">G_51</name>
</gene>
<organism evidence="1 2">
    <name type="scientific">Bacillus phage G</name>
    <dbReference type="NCBI Taxonomy" id="2884420"/>
    <lineage>
        <taxon>Viruses</taxon>
        <taxon>Duplodnaviria</taxon>
        <taxon>Heunggongvirae</taxon>
        <taxon>Uroviricota</taxon>
        <taxon>Caudoviricetes</taxon>
        <taxon>Donellivirus</taxon>
        <taxon>Donellivirus gee</taxon>
    </lineage>
</organism>
<sequence>MNKKREVELILEKKNPNFFEIYFFAKKFKLPQKKYDTYPHIHMNNKTNDVMVDFNILLTVSYRESSNIYRIFGGTFSLAYPSEVSREELDFWLPRLVIESEKFILKNNLS</sequence>
<dbReference type="EMBL" id="JN638751">
    <property type="protein sequence ID" value="AEO93322.1"/>
    <property type="molecule type" value="Genomic_DNA"/>
</dbReference>